<keyword evidence="3" id="KW-1185">Reference proteome</keyword>
<feature type="transmembrane region" description="Helical" evidence="1">
    <location>
        <begin position="12"/>
        <end position="32"/>
    </location>
</feature>
<protein>
    <submittedName>
        <fullName evidence="2">Folate transporter 1</fullName>
    </submittedName>
</protein>
<reference evidence="2 3" key="1">
    <citation type="submission" date="2014-03" db="EMBL/GenBank/DDBJ databases">
        <title>Genomics of Bifidobacteria.</title>
        <authorList>
            <person name="Ventura M."/>
            <person name="Milani C."/>
            <person name="Lugli G.A."/>
        </authorList>
    </citation>
    <scope>NUCLEOTIDE SEQUENCE [LARGE SCALE GENOMIC DNA]</scope>
    <source>
        <strain evidence="2 3">LMG 11596</strain>
    </source>
</reference>
<dbReference type="EMBL" id="JGYW01000005">
    <property type="protein sequence ID" value="KFI58609.1"/>
    <property type="molecule type" value="Genomic_DNA"/>
</dbReference>
<dbReference type="RefSeq" id="WP_044091213.1">
    <property type="nucleotide sequence ID" value="NZ_ABXB03000001.1"/>
</dbReference>
<comment type="caution">
    <text evidence="2">The sequence shown here is derived from an EMBL/GenBank/DDBJ whole genome shotgun (WGS) entry which is preliminary data.</text>
</comment>
<keyword evidence="1" id="KW-0812">Transmembrane</keyword>
<evidence type="ECO:0000256" key="1">
    <source>
        <dbReference type="SAM" id="Phobius"/>
    </source>
</evidence>
<feature type="transmembrane region" description="Helical" evidence="1">
    <location>
        <begin position="52"/>
        <end position="75"/>
    </location>
</feature>
<accession>A0A087AIK9</accession>
<dbReference type="AlphaFoldDB" id="A0A087AIK9"/>
<evidence type="ECO:0000313" key="2">
    <source>
        <dbReference type="EMBL" id="KFI58609.1"/>
    </source>
</evidence>
<name>A0A087AIK9_9BIFI</name>
<keyword evidence="1" id="KW-0472">Membrane</keyword>
<dbReference type="Proteomes" id="UP000029074">
    <property type="component" value="Unassembled WGS sequence"/>
</dbReference>
<organism evidence="2 3">
    <name type="scientific">Bifidobacterium gallicum DSM 20093 = LMG 11596</name>
    <dbReference type="NCBI Taxonomy" id="561180"/>
    <lineage>
        <taxon>Bacteria</taxon>
        <taxon>Bacillati</taxon>
        <taxon>Actinomycetota</taxon>
        <taxon>Actinomycetes</taxon>
        <taxon>Bifidobacteriales</taxon>
        <taxon>Bifidobacteriaceae</taxon>
        <taxon>Bifidobacterium</taxon>
    </lineage>
</organism>
<gene>
    <name evidence="2" type="ORF">BGLCM_0900</name>
</gene>
<sequence length="80" mass="8872">MLPFVMKMGFTRAIRYVPVVMLFAMLVAWGALQESDVAFIAGLPEWLVTPLGAFLVLIGGLAVYALSFVISARLYRTRSF</sequence>
<keyword evidence="1" id="KW-1133">Transmembrane helix</keyword>
<proteinExistence type="predicted"/>
<evidence type="ECO:0000313" key="3">
    <source>
        <dbReference type="Proteomes" id="UP000029074"/>
    </source>
</evidence>